<gene>
    <name evidence="2" type="ORF">CC1G_10675</name>
</gene>
<dbReference type="HOGENOM" id="CLU_1320830_0_0_1"/>
<dbReference type="InParanoid" id="A8NDP9"/>
<proteinExistence type="predicted"/>
<evidence type="ECO:0000313" key="2">
    <source>
        <dbReference type="EMBL" id="EAU88979.2"/>
    </source>
</evidence>
<dbReference type="OrthoDB" id="3081638at2759"/>
<sequence length="208" mass="23855">MSDSRSTPSSSSPASGLRIVVPRKHLPSFTLALSILPEDDILHHFEEYQSLETPVRNLFLSHQPLNSSDFMRTMDHRFEIQKPMGSVFSLPSTVFGRERSLDWDDASSDIETEVDEYEYEDRLSIDTESTYDAGEYTPASTFFKRLVWRIRRRCPHCGEKLSEPVKDVDSDEASSSSSSSTLSELKKPSLARLSHLKRIRTPVRWRLK</sequence>
<dbReference type="Proteomes" id="UP000001861">
    <property type="component" value="Unassembled WGS sequence"/>
</dbReference>
<dbReference type="EMBL" id="AACS02000002">
    <property type="protein sequence ID" value="EAU88979.2"/>
    <property type="molecule type" value="Genomic_DNA"/>
</dbReference>
<reference evidence="2 3" key="1">
    <citation type="journal article" date="2010" name="Proc. Natl. Acad. Sci. U.S.A.">
        <title>Insights into evolution of multicellular fungi from the assembled chromosomes of the mushroom Coprinopsis cinerea (Coprinus cinereus).</title>
        <authorList>
            <person name="Stajich J.E."/>
            <person name="Wilke S.K."/>
            <person name="Ahren D."/>
            <person name="Au C.H."/>
            <person name="Birren B.W."/>
            <person name="Borodovsky M."/>
            <person name="Burns C."/>
            <person name="Canback B."/>
            <person name="Casselton L.A."/>
            <person name="Cheng C.K."/>
            <person name="Deng J."/>
            <person name="Dietrich F.S."/>
            <person name="Fargo D.C."/>
            <person name="Farman M.L."/>
            <person name="Gathman A.C."/>
            <person name="Goldberg J."/>
            <person name="Guigo R."/>
            <person name="Hoegger P.J."/>
            <person name="Hooker J.B."/>
            <person name="Huggins A."/>
            <person name="James T.Y."/>
            <person name="Kamada T."/>
            <person name="Kilaru S."/>
            <person name="Kodira C."/>
            <person name="Kues U."/>
            <person name="Kupfer D."/>
            <person name="Kwan H.S."/>
            <person name="Lomsadze A."/>
            <person name="Li W."/>
            <person name="Lilly W.W."/>
            <person name="Ma L.J."/>
            <person name="Mackey A.J."/>
            <person name="Manning G."/>
            <person name="Martin F."/>
            <person name="Muraguchi H."/>
            <person name="Natvig D.O."/>
            <person name="Palmerini H."/>
            <person name="Ramesh M.A."/>
            <person name="Rehmeyer C.J."/>
            <person name="Roe B.A."/>
            <person name="Shenoy N."/>
            <person name="Stanke M."/>
            <person name="Ter-Hovhannisyan V."/>
            <person name="Tunlid A."/>
            <person name="Velagapudi R."/>
            <person name="Vision T.J."/>
            <person name="Zeng Q."/>
            <person name="Zolan M.E."/>
            <person name="Pukkila P.J."/>
        </authorList>
    </citation>
    <scope>NUCLEOTIDE SEQUENCE [LARGE SCALE GENOMIC DNA]</scope>
    <source>
        <strain evidence="3">Okayama-7 / 130 / ATCC MYA-4618 / FGSC 9003</strain>
    </source>
</reference>
<dbReference type="KEGG" id="cci:CC1G_10675"/>
<dbReference type="AlphaFoldDB" id="A8NDP9"/>
<evidence type="ECO:0000256" key="1">
    <source>
        <dbReference type="SAM" id="MobiDB-lite"/>
    </source>
</evidence>
<accession>A8NDP9</accession>
<dbReference type="VEuPathDB" id="FungiDB:CC1G_10675"/>
<dbReference type="RefSeq" id="XP_001832826.2">
    <property type="nucleotide sequence ID" value="XM_001832774.2"/>
</dbReference>
<name>A8NDP9_COPC7</name>
<keyword evidence="3" id="KW-1185">Reference proteome</keyword>
<feature type="compositionally biased region" description="Low complexity" evidence="1">
    <location>
        <begin position="173"/>
        <end position="183"/>
    </location>
</feature>
<dbReference type="GeneID" id="6009316"/>
<organism evidence="2 3">
    <name type="scientific">Coprinopsis cinerea (strain Okayama-7 / 130 / ATCC MYA-4618 / FGSC 9003)</name>
    <name type="common">Inky cap fungus</name>
    <name type="synonym">Hormographiella aspergillata</name>
    <dbReference type="NCBI Taxonomy" id="240176"/>
    <lineage>
        <taxon>Eukaryota</taxon>
        <taxon>Fungi</taxon>
        <taxon>Dikarya</taxon>
        <taxon>Basidiomycota</taxon>
        <taxon>Agaricomycotina</taxon>
        <taxon>Agaricomycetes</taxon>
        <taxon>Agaricomycetidae</taxon>
        <taxon>Agaricales</taxon>
        <taxon>Agaricineae</taxon>
        <taxon>Psathyrellaceae</taxon>
        <taxon>Coprinopsis</taxon>
    </lineage>
</organism>
<feature type="region of interest" description="Disordered" evidence="1">
    <location>
        <begin position="161"/>
        <end position="187"/>
    </location>
</feature>
<comment type="caution">
    <text evidence="2">The sequence shown here is derived from an EMBL/GenBank/DDBJ whole genome shotgun (WGS) entry which is preliminary data.</text>
</comment>
<protein>
    <submittedName>
        <fullName evidence="2">Uncharacterized protein</fullName>
    </submittedName>
</protein>
<evidence type="ECO:0000313" key="3">
    <source>
        <dbReference type="Proteomes" id="UP000001861"/>
    </source>
</evidence>